<protein>
    <submittedName>
        <fullName evidence="1">Uncharacterized protein</fullName>
    </submittedName>
</protein>
<name>A0A4Y7KLJ9_PAPSO</name>
<gene>
    <name evidence="1" type="ORF">C5167_048234</name>
</gene>
<accession>A0A4Y7KLJ9</accession>
<dbReference type="AlphaFoldDB" id="A0A4Y7KLJ9"/>
<proteinExistence type="predicted"/>
<dbReference type="EMBL" id="CM010722">
    <property type="protein sequence ID" value="RZC72755.1"/>
    <property type="molecule type" value="Genomic_DNA"/>
</dbReference>
<reference evidence="1 2" key="1">
    <citation type="journal article" date="2018" name="Science">
        <title>The opium poppy genome and morphinan production.</title>
        <authorList>
            <person name="Guo L."/>
            <person name="Winzer T."/>
            <person name="Yang X."/>
            <person name="Li Y."/>
            <person name="Ning Z."/>
            <person name="He Z."/>
            <person name="Teodor R."/>
            <person name="Lu Y."/>
            <person name="Bowser T.A."/>
            <person name="Graham I.A."/>
            <person name="Ye K."/>
        </authorList>
    </citation>
    <scope>NUCLEOTIDE SEQUENCE [LARGE SCALE GENOMIC DNA]</scope>
    <source>
        <strain evidence="2">cv. HN1</strain>
        <tissue evidence="1">Leaves</tissue>
    </source>
</reference>
<evidence type="ECO:0000313" key="2">
    <source>
        <dbReference type="Proteomes" id="UP000316621"/>
    </source>
</evidence>
<dbReference type="Proteomes" id="UP000316621">
    <property type="component" value="Chromosome 8"/>
</dbReference>
<organism evidence="1 2">
    <name type="scientific">Papaver somniferum</name>
    <name type="common">Opium poppy</name>
    <dbReference type="NCBI Taxonomy" id="3469"/>
    <lineage>
        <taxon>Eukaryota</taxon>
        <taxon>Viridiplantae</taxon>
        <taxon>Streptophyta</taxon>
        <taxon>Embryophyta</taxon>
        <taxon>Tracheophyta</taxon>
        <taxon>Spermatophyta</taxon>
        <taxon>Magnoliopsida</taxon>
        <taxon>Ranunculales</taxon>
        <taxon>Papaveraceae</taxon>
        <taxon>Papaveroideae</taxon>
        <taxon>Papaver</taxon>
    </lineage>
</organism>
<evidence type="ECO:0000313" key="1">
    <source>
        <dbReference type="EMBL" id="RZC72755.1"/>
    </source>
</evidence>
<dbReference type="Gramene" id="RZC72755">
    <property type="protein sequence ID" value="RZC72755"/>
    <property type="gene ID" value="C5167_048234"/>
</dbReference>
<keyword evidence="2" id="KW-1185">Reference proteome</keyword>
<sequence>MITSYRNMLNNKEGKDKIDIVKSSNNVIITSFQVKVNIVVLSSEHRASGSFLHNPMVITDELSTVLEAVREHVLEMKDERNKLYISNSLNFNLCMLGVKILNLVPNSANFMACKLAKYCMSASYLRQWDCNSIIALLINFIKQERNNVSGTVSIG</sequence>